<evidence type="ECO:0000313" key="5">
    <source>
        <dbReference type="Proteomes" id="UP000308730"/>
    </source>
</evidence>
<organism evidence="4 5">
    <name type="scientific">Antrodiella citrinella</name>
    <dbReference type="NCBI Taxonomy" id="2447956"/>
    <lineage>
        <taxon>Eukaryota</taxon>
        <taxon>Fungi</taxon>
        <taxon>Dikarya</taxon>
        <taxon>Basidiomycota</taxon>
        <taxon>Agaricomycotina</taxon>
        <taxon>Agaricomycetes</taxon>
        <taxon>Polyporales</taxon>
        <taxon>Steccherinaceae</taxon>
        <taxon>Antrodiella</taxon>
    </lineage>
</organism>
<comment type="caution">
    <text evidence="4">The sequence shown here is derived from an EMBL/GenBank/DDBJ whole genome shotgun (WGS) entry which is preliminary data.</text>
</comment>
<reference evidence="4 5" key="1">
    <citation type="submission" date="2019-02" db="EMBL/GenBank/DDBJ databases">
        <title>Genome sequencing of the rare red list fungi Antrodiella citrinella (Flaviporus citrinellus).</title>
        <authorList>
            <person name="Buettner E."/>
            <person name="Kellner H."/>
        </authorList>
    </citation>
    <scope>NUCLEOTIDE SEQUENCE [LARGE SCALE GENOMIC DNA]</scope>
    <source>
        <strain evidence="4 5">DSM 108506</strain>
    </source>
</reference>
<sequence>MSQKSLVLVTGVSGYLGSHVVDQLVVAGYRVRGTVRSAKVLNNKKAFAVYGDAVEIIAWDDLVHGTHPEAFKGVDAVIHLAAPLAYREPNAEIAISVSVDGSVNVLKQAEQAGIKNFGYVSSIAAVTTGFTKGEFTPVTDQDWVSINKEEILSNKDVDGFSVYVAEKVLSERAVWEFVDQHPHIELATVNPPFFYGPFAPGHRSPFEGNTFNALSLSSTRMLWGLIQPSGASPMSPFLVDVRDVARALVAALKAPPASKVGRKRILISGNWRQLSDIAELVATKRPELASHIPASQKANLPVKVKQVVDNKRLNEVLGLDVTPWETTILDTIDALVDLEKQWKARRVDITT</sequence>
<gene>
    <name evidence="4" type="ORF">EUX98_g5438</name>
</gene>
<dbReference type="OrthoDB" id="2735536at2759"/>
<proteinExistence type="inferred from homology"/>
<dbReference type="PANTHER" id="PTHR10366">
    <property type="entry name" value="NAD DEPENDENT EPIMERASE/DEHYDRATASE"/>
    <property type="match status" value="1"/>
</dbReference>
<dbReference type="Pfam" id="PF01370">
    <property type="entry name" value="Epimerase"/>
    <property type="match status" value="1"/>
</dbReference>
<evidence type="ECO:0000313" key="4">
    <source>
        <dbReference type="EMBL" id="THH28734.1"/>
    </source>
</evidence>
<keyword evidence="1" id="KW-0560">Oxidoreductase</keyword>
<dbReference type="Proteomes" id="UP000308730">
    <property type="component" value="Unassembled WGS sequence"/>
</dbReference>
<dbReference type="InterPro" id="IPR036291">
    <property type="entry name" value="NAD(P)-bd_dom_sf"/>
</dbReference>
<evidence type="ECO:0000256" key="1">
    <source>
        <dbReference type="ARBA" id="ARBA00023002"/>
    </source>
</evidence>
<feature type="domain" description="NAD-dependent epimerase/dehydratase" evidence="3">
    <location>
        <begin position="7"/>
        <end position="261"/>
    </location>
</feature>
<dbReference type="EMBL" id="SGPM01000160">
    <property type="protein sequence ID" value="THH28734.1"/>
    <property type="molecule type" value="Genomic_DNA"/>
</dbReference>
<dbReference type="Gene3D" id="3.40.50.720">
    <property type="entry name" value="NAD(P)-binding Rossmann-like Domain"/>
    <property type="match status" value="1"/>
</dbReference>
<comment type="similarity">
    <text evidence="2">Belongs to the NAD(P)-dependent epimerase/dehydratase family. Dihydroflavonol-4-reductase subfamily.</text>
</comment>
<dbReference type="AlphaFoldDB" id="A0A4S4MRE6"/>
<evidence type="ECO:0000256" key="2">
    <source>
        <dbReference type="ARBA" id="ARBA00023445"/>
    </source>
</evidence>
<dbReference type="PANTHER" id="PTHR10366:SF562">
    <property type="entry name" value="ALDEHYDE REDUCTASE II (AFU_ORTHOLOGUE AFUA_1G11360)"/>
    <property type="match status" value="1"/>
</dbReference>
<dbReference type="InterPro" id="IPR001509">
    <property type="entry name" value="Epimerase_deHydtase"/>
</dbReference>
<protein>
    <recommendedName>
        <fullName evidence="3">NAD-dependent epimerase/dehydratase domain-containing protein</fullName>
    </recommendedName>
</protein>
<name>A0A4S4MRE6_9APHY</name>
<dbReference type="SUPFAM" id="SSF51735">
    <property type="entry name" value="NAD(P)-binding Rossmann-fold domains"/>
    <property type="match status" value="1"/>
</dbReference>
<keyword evidence="5" id="KW-1185">Reference proteome</keyword>
<dbReference type="InterPro" id="IPR050425">
    <property type="entry name" value="NAD(P)_dehydrat-like"/>
</dbReference>
<dbReference type="GO" id="GO:0016616">
    <property type="term" value="F:oxidoreductase activity, acting on the CH-OH group of donors, NAD or NADP as acceptor"/>
    <property type="evidence" value="ECO:0007669"/>
    <property type="project" value="TreeGrafter"/>
</dbReference>
<accession>A0A4S4MRE6</accession>
<evidence type="ECO:0000259" key="3">
    <source>
        <dbReference type="Pfam" id="PF01370"/>
    </source>
</evidence>